<dbReference type="InterPro" id="IPR036915">
    <property type="entry name" value="Cyclin-like_sf"/>
</dbReference>
<dbReference type="InterPro" id="IPR006671">
    <property type="entry name" value="Cyclin_N"/>
</dbReference>
<evidence type="ECO:0000313" key="9">
    <source>
        <dbReference type="EMBL" id="OUZ99775.1"/>
    </source>
</evidence>
<comment type="similarity">
    <text evidence="1">Belongs to the cyclin family. Cyclin D subfamily.</text>
</comment>
<feature type="region of interest" description="Disordered" evidence="6">
    <location>
        <begin position="319"/>
        <end position="342"/>
    </location>
</feature>
<dbReference type="PANTHER" id="PTHR10177">
    <property type="entry name" value="CYCLINS"/>
    <property type="match status" value="1"/>
</dbReference>
<reference evidence="9 10" key="1">
    <citation type="journal article" date="2017" name="Mol. Plant">
        <title>The Genome of Medicinal Plant Macleaya cordata Provides New Insights into Benzylisoquinoline Alkaloids Metabolism.</title>
        <authorList>
            <person name="Liu X."/>
            <person name="Liu Y."/>
            <person name="Huang P."/>
            <person name="Ma Y."/>
            <person name="Qing Z."/>
            <person name="Tang Q."/>
            <person name="Cao H."/>
            <person name="Cheng P."/>
            <person name="Zheng Y."/>
            <person name="Yuan Z."/>
            <person name="Zhou Y."/>
            <person name="Liu J."/>
            <person name="Tang Z."/>
            <person name="Zhuo Y."/>
            <person name="Zhang Y."/>
            <person name="Yu L."/>
            <person name="Huang J."/>
            <person name="Yang P."/>
            <person name="Peng Q."/>
            <person name="Zhang J."/>
            <person name="Jiang W."/>
            <person name="Zhang Z."/>
            <person name="Lin K."/>
            <person name="Ro D.K."/>
            <person name="Chen X."/>
            <person name="Xiong X."/>
            <person name="Shang Y."/>
            <person name="Huang S."/>
            <person name="Zeng J."/>
        </authorList>
    </citation>
    <scope>NUCLEOTIDE SEQUENCE [LARGE SCALE GENOMIC DNA]</scope>
    <source>
        <strain evidence="10">cv. BLH2017</strain>
        <tissue evidence="9">Root</tissue>
    </source>
</reference>
<dbReference type="Pfam" id="PF02984">
    <property type="entry name" value="Cyclin_C"/>
    <property type="match status" value="1"/>
</dbReference>
<dbReference type="SMART" id="SM00385">
    <property type="entry name" value="CYCLIN"/>
    <property type="match status" value="1"/>
</dbReference>
<evidence type="ECO:0000256" key="3">
    <source>
        <dbReference type="ARBA" id="ARBA00023127"/>
    </source>
</evidence>
<dbReference type="FunFam" id="1.10.472.10:FF:000034">
    <property type="entry name" value="D2/4-type cyclin"/>
    <property type="match status" value="1"/>
</dbReference>
<evidence type="ECO:0000256" key="1">
    <source>
        <dbReference type="ARBA" id="ARBA00009065"/>
    </source>
</evidence>
<dbReference type="GO" id="GO:0051301">
    <property type="term" value="P:cell division"/>
    <property type="evidence" value="ECO:0007669"/>
    <property type="project" value="UniProtKB-KW"/>
</dbReference>
<evidence type="ECO:0000256" key="6">
    <source>
        <dbReference type="SAM" id="MobiDB-lite"/>
    </source>
</evidence>
<evidence type="ECO:0000313" key="10">
    <source>
        <dbReference type="Proteomes" id="UP000195402"/>
    </source>
</evidence>
<dbReference type="Pfam" id="PF00134">
    <property type="entry name" value="Cyclin_N"/>
    <property type="match status" value="1"/>
</dbReference>
<keyword evidence="10" id="KW-1185">Reference proteome</keyword>
<dbReference type="FunFam" id="1.10.472.10:FF:000040">
    <property type="entry name" value="D6-type cyclin"/>
    <property type="match status" value="1"/>
</dbReference>
<dbReference type="AlphaFoldDB" id="A0A200PNI5"/>
<dbReference type="InterPro" id="IPR039361">
    <property type="entry name" value="Cyclin"/>
</dbReference>
<gene>
    <name evidence="9" type="ORF">BVC80_9065g49</name>
</gene>
<dbReference type="STRING" id="56857.A0A200PNI5"/>
<dbReference type="InterPro" id="IPR004367">
    <property type="entry name" value="Cyclin_C-dom"/>
</dbReference>
<organism evidence="9 10">
    <name type="scientific">Macleaya cordata</name>
    <name type="common">Five-seeded plume-poppy</name>
    <name type="synonym">Bocconia cordata</name>
    <dbReference type="NCBI Taxonomy" id="56857"/>
    <lineage>
        <taxon>Eukaryota</taxon>
        <taxon>Viridiplantae</taxon>
        <taxon>Streptophyta</taxon>
        <taxon>Embryophyta</taxon>
        <taxon>Tracheophyta</taxon>
        <taxon>Spermatophyta</taxon>
        <taxon>Magnoliopsida</taxon>
        <taxon>Ranunculales</taxon>
        <taxon>Papaveraceae</taxon>
        <taxon>Papaveroideae</taxon>
        <taxon>Macleaya</taxon>
    </lineage>
</organism>
<evidence type="ECO:0000259" key="7">
    <source>
        <dbReference type="SMART" id="SM00385"/>
    </source>
</evidence>
<evidence type="ECO:0000256" key="2">
    <source>
        <dbReference type="ARBA" id="ARBA00022618"/>
    </source>
</evidence>
<accession>A0A200PNI5</accession>
<keyword evidence="2" id="KW-0132">Cell division</keyword>
<feature type="compositionally biased region" description="Polar residues" evidence="6">
    <location>
        <begin position="324"/>
        <end position="334"/>
    </location>
</feature>
<protein>
    <submittedName>
        <fullName evidence="9">Cyclin</fullName>
    </submittedName>
</protein>
<evidence type="ECO:0000256" key="4">
    <source>
        <dbReference type="ARBA" id="ARBA00023306"/>
    </source>
</evidence>
<dbReference type="SMART" id="SM01332">
    <property type="entry name" value="Cyclin_C"/>
    <property type="match status" value="1"/>
</dbReference>
<dbReference type="SUPFAM" id="SSF47954">
    <property type="entry name" value="Cyclin-like"/>
    <property type="match status" value="2"/>
</dbReference>
<dbReference type="EMBL" id="MVGT01004390">
    <property type="protein sequence ID" value="OUZ99775.1"/>
    <property type="molecule type" value="Genomic_DNA"/>
</dbReference>
<dbReference type="OrthoDB" id="5590282at2759"/>
<feature type="domain" description="Cyclin-like" evidence="7">
    <location>
        <begin position="95"/>
        <end position="184"/>
    </location>
</feature>
<dbReference type="FunCoup" id="A0A200PNI5">
    <property type="interactions" value="732"/>
</dbReference>
<evidence type="ECO:0000259" key="8">
    <source>
        <dbReference type="SMART" id="SM01332"/>
    </source>
</evidence>
<dbReference type="CDD" id="cd20544">
    <property type="entry name" value="CYCLIN_AtCycD-like_rpt2"/>
    <property type="match status" value="1"/>
</dbReference>
<proteinExistence type="inferred from homology"/>
<dbReference type="Proteomes" id="UP000195402">
    <property type="component" value="Unassembled WGS sequence"/>
</dbReference>
<feature type="domain" description="Cyclin C-terminal" evidence="8">
    <location>
        <begin position="193"/>
        <end position="309"/>
    </location>
</feature>
<dbReference type="InterPro" id="IPR013763">
    <property type="entry name" value="Cyclin-like_dom"/>
</dbReference>
<keyword evidence="3 5" id="KW-0195">Cyclin</keyword>
<dbReference type="InterPro" id="IPR048258">
    <property type="entry name" value="Cyclins_cyclin-box"/>
</dbReference>
<name>A0A200PNI5_MACCD</name>
<dbReference type="Gene3D" id="1.10.472.10">
    <property type="entry name" value="Cyclin-like"/>
    <property type="match status" value="2"/>
</dbReference>
<dbReference type="PROSITE" id="PS00292">
    <property type="entry name" value="CYCLINS"/>
    <property type="match status" value="1"/>
</dbReference>
<dbReference type="CDD" id="cd20543">
    <property type="entry name" value="CYCLIN_AtCycD-like_rpt1"/>
    <property type="match status" value="1"/>
</dbReference>
<dbReference type="OMA" id="CHEAMIR"/>
<sequence length="342" mass="38528">MAPSLLCAEESVVCFDDAVDNELGNDELDQQIHRTHNQNCSFSTGGNFLDEFLLQSEEGLTLMFEKEHVHLPRGDYLKRLQNGELDSSIRRDAIDWIRTVHGIYNFGPLSAYLSINYLDRFLSVYELPRGKSWTMQLLAVACLSLGAKMEETKMPVSLDLQQVGEPKFIFEARTIQRMELLVLSTLKWRMQSVTPFSFIDYFLTKINDGQPPRLLISQSFELILSTIRGIDFLEFRPSEFAAAVAIHLSSRGLLTVELDKSASCFTQNLDKERVLKCIRMIQGEVPLINGTIKKDASSSHSSVPKSPNGVLDACLSYKSDESTDGSSANFSQTSHSKRRKLN</sequence>
<comment type="caution">
    <text evidence="9">The sequence shown here is derived from an EMBL/GenBank/DDBJ whole genome shotgun (WGS) entry which is preliminary data.</text>
</comment>
<evidence type="ECO:0000256" key="5">
    <source>
        <dbReference type="RuleBase" id="RU000383"/>
    </source>
</evidence>
<dbReference type="InParanoid" id="A0A200PNI5"/>
<keyword evidence="4" id="KW-0131">Cell cycle</keyword>